<protein>
    <submittedName>
        <fullName evidence="1">DUF2605 domain-containing protein</fullName>
    </submittedName>
</protein>
<accession>A0A977KUM4</accession>
<evidence type="ECO:0000313" key="1">
    <source>
        <dbReference type="EMBL" id="UXE58835.1"/>
    </source>
</evidence>
<dbReference type="AlphaFoldDB" id="A0A977KUM4"/>
<dbReference type="KEGG" id="wna:KA717_22855"/>
<dbReference type="Proteomes" id="UP001065613">
    <property type="component" value="Chromosome"/>
</dbReference>
<dbReference type="InterPro" id="IPR019728">
    <property type="entry name" value="DUF2605"/>
</dbReference>
<proteinExistence type="predicted"/>
<dbReference type="Pfam" id="PF10792">
    <property type="entry name" value="DUF2605"/>
    <property type="match status" value="1"/>
</dbReference>
<dbReference type="EMBL" id="CP073041">
    <property type="protein sequence ID" value="UXE58835.1"/>
    <property type="molecule type" value="Genomic_DNA"/>
</dbReference>
<reference evidence="1" key="1">
    <citation type="submission" date="2021-04" db="EMBL/GenBank/DDBJ databases">
        <title>Genome sequence of Woronichinia naegeliana from Washington state freshwater lake bloom.</title>
        <authorList>
            <person name="Dreher T.W."/>
        </authorList>
    </citation>
    <scope>NUCLEOTIDE SEQUENCE</scope>
    <source>
        <strain evidence="1">WA131</strain>
    </source>
</reference>
<name>A0A977KUM4_9CYAN</name>
<gene>
    <name evidence="1" type="ORF">KA717_22855</name>
</gene>
<organism evidence="1">
    <name type="scientific">Woronichinia naegeliana WA131</name>
    <dbReference type="NCBI Taxonomy" id="2824559"/>
    <lineage>
        <taxon>Bacteria</taxon>
        <taxon>Bacillati</taxon>
        <taxon>Cyanobacteriota</taxon>
        <taxon>Cyanophyceae</taxon>
        <taxon>Synechococcales</taxon>
        <taxon>Coelosphaeriaceae</taxon>
        <taxon>Woronichinia</taxon>
    </lineage>
</organism>
<sequence length="110" mass="13024">MTPANLREQELMKTLLEPLLEDFQYWFTRARTLLESEAIPFLSEQEQKNLLDRVIEQQKEVTSAQILFQTMGQQVGIEMKALMPWHQLVMECWQVSLRLRASKQQNHPLP</sequence>